<dbReference type="CDD" id="cd17324">
    <property type="entry name" value="MFS_NepI_like"/>
    <property type="match status" value="1"/>
</dbReference>
<keyword evidence="10" id="KW-1185">Reference proteome</keyword>
<feature type="region of interest" description="Disordered" evidence="6">
    <location>
        <begin position="382"/>
        <end position="404"/>
    </location>
</feature>
<evidence type="ECO:0000256" key="3">
    <source>
        <dbReference type="ARBA" id="ARBA00022692"/>
    </source>
</evidence>
<evidence type="ECO:0000313" key="9">
    <source>
        <dbReference type="EMBL" id="RJL35731.1"/>
    </source>
</evidence>
<feature type="transmembrane region" description="Helical" evidence="7">
    <location>
        <begin position="131"/>
        <end position="153"/>
    </location>
</feature>
<dbReference type="InterPro" id="IPR011701">
    <property type="entry name" value="MFS"/>
</dbReference>
<dbReference type="InterPro" id="IPR036259">
    <property type="entry name" value="MFS_trans_sf"/>
</dbReference>
<dbReference type="PROSITE" id="PS50850">
    <property type="entry name" value="MFS"/>
    <property type="match status" value="1"/>
</dbReference>
<comment type="caution">
    <text evidence="9">The sequence shown here is derived from an EMBL/GenBank/DDBJ whole genome shotgun (WGS) entry which is preliminary data.</text>
</comment>
<evidence type="ECO:0000256" key="6">
    <source>
        <dbReference type="SAM" id="MobiDB-lite"/>
    </source>
</evidence>
<feature type="transmembrane region" description="Helical" evidence="7">
    <location>
        <begin position="356"/>
        <end position="376"/>
    </location>
</feature>
<keyword evidence="5 7" id="KW-0472">Membrane</keyword>
<evidence type="ECO:0000256" key="2">
    <source>
        <dbReference type="ARBA" id="ARBA00022475"/>
    </source>
</evidence>
<dbReference type="InterPro" id="IPR020846">
    <property type="entry name" value="MFS_dom"/>
</dbReference>
<evidence type="ECO:0000256" key="1">
    <source>
        <dbReference type="ARBA" id="ARBA00004651"/>
    </source>
</evidence>
<keyword evidence="3 7" id="KW-0812">Transmembrane</keyword>
<dbReference type="PANTHER" id="PTHR43124:SF8">
    <property type="entry name" value="INNER MEMBRANE TRANSPORT PROTEIN YDHP"/>
    <property type="match status" value="1"/>
</dbReference>
<comment type="subcellular location">
    <subcellularLocation>
        <location evidence="1">Cell membrane</location>
        <topology evidence="1">Multi-pass membrane protein</topology>
    </subcellularLocation>
</comment>
<keyword evidence="2" id="KW-1003">Cell membrane</keyword>
<feature type="transmembrane region" description="Helical" evidence="7">
    <location>
        <begin position="237"/>
        <end position="256"/>
    </location>
</feature>
<name>A0A3A4B3I4_9ACTN</name>
<organism evidence="9 10">
    <name type="scientific">Bailinhaonella thermotolerans</name>
    <dbReference type="NCBI Taxonomy" id="1070861"/>
    <lineage>
        <taxon>Bacteria</taxon>
        <taxon>Bacillati</taxon>
        <taxon>Actinomycetota</taxon>
        <taxon>Actinomycetes</taxon>
        <taxon>Streptosporangiales</taxon>
        <taxon>Streptosporangiaceae</taxon>
        <taxon>Bailinhaonella</taxon>
    </lineage>
</organism>
<dbReference type="Proteomes" id="UP000265768">
    <property type="component" value="Unassembled WGS sequence"/>
</dbReference>
<evidence type="ECO:0000256" key="4">
    <source>
        <dbReference type="ARBA" id="ARBA00022989"/>
    </source>
</evidence>
<feature type="transmembrane region" description="Helical" evidence="7">
    <location>
        <begin position="202"/>
        <end position="225"/>
    </location>
</feature>
<feature type="transmembrane region" description="Helical" evidence="7">
    <location>
        <begin position="98"/>
        <end position="119"/>
    </location>
</feature>
<sequence>MKRTFLTLVSLCLSIFVVGTAEFLVAGLLPQIGADLGVSVAVAGQAVTAYALGTVIAGPLVAIATVRLPRKGLMLALMAVFAAGSAVSALAPSYPVLLAGRVITAIAHATFFALTLIMATRAAPAGRTGTAIAAVTSGLTVATLLGVPLGAALGQEAGWRLPFAVLAGLGVACLALLAFALPRVPGRPAGAASEIAVLARRPVLLSIATTAVGFAGVGVVFTYLAPTLNQVSGFAPSTVSLLLVVYGLGSLLGNLVTGRLADRAPGATLRGVFACLTVLLAVMPFAVAHQAWAAATVLGLGLLATATVAPLQSLILQRAGSAPTLAVTVNVAAFMLAHAVGSAIGAGVVTVAGLRWTGVAGAVLSACGLLLSYLAAPRRTAAERQPAPGGARRETGHVPARGRH</sequence>
<dbReference type="GO" id="GO:0022857">
    <property type="term" value="F:transmembrane transporter activity"/>
    <property type="evidence" value="ECO:0007669"/>
    <property type="project" value="InterPro"/>
</dbReference>
<feature type="transmembrane region" description="Helical" evidence="7">
    <location>
        <begin position="73"/>
        <end position="92"/>
    </location>
</feature>
<accession>A0A3A4B3I4</accession>
<keyword evidence="4 7" id="KW-1133">Transmembrane helix</keyword>
<feature type="domain" description="Major facilitator superfamily (MFS) profile" evidence="8">
    <location>
        <begin position="7"/>
        <end position="380"/>
    </location>
</feature>
<evidence type="ECO:0000313" key="10">
    <source>
        <dbReference type="Proteomes" id="UP000265768"/>
    </source>
</evidence>
<feature type="transmembrane region" description="Helical" evidence="7">
    <location>
        <begin position="327"/>
        <end position="350"/>
    </location>
</feature>
<reference evidence="9 10" key="1">
    <citation type="submission" date="2018-09" db="EMBL/GenBank/DDBJ databases">
        <title>YIM 75507 draft genome.</title>
        <authorList>
            <person name="Tang S."/>
            <person name="Feng Y."/>
        </authorList>
    </citation>
    <scope>NUCLEOTIDE SEQUENCE [LARGE SCALE GENOMIC DNA]</scope>
    <source>
        <strain evidence="9 10">YIM 75507</strain>
    </source>
</reference>
<protein>
    <submittedName>
        <fullName evidence="9">MFS transporter</fullName>
    </submittedName>
</protein>
<evidence type="ECO:0000256" key="7">
    <source>
        <dbReference type="SAM" id="Phobius"/>
    </source>
</evidence>
<dbReference type="EMBL" id="QZEY01000001">
    <property type="protein sequence ID" value="RJL35731.1"/>
    <property type="molecule type" value="Genomic_DNA"/>
</dbReference>
<dbReference type="Pfam" id="PF07690">
    <property type="entry name" value="MFS_1"/>
    <property type="match status" value="1"/>
</dbReference>
<dbReference type="RefSeq" id="WP_119924704.1">
    <property type="nucleotide sequence ID" value="NZ_QZEY01000001.1"/>
</dbReference>
<dbReference type="OrthoDB" id="9814237at2"/>
<feature type="transmembrane region" description="Helical" evidence="7">
    <location>
        <begin position="159"/>
        <end position="181"/>
    </location>
</feature>
<dbReference type="PANTHER" id="PTHR43124">
    <property type="entry name" value="PURINE EFFLUX PUMP PBUE"/>
    <property type="match status" value="1"/>
</dbReference>
<evidence type="ECO:0000256" key="5">
    <source>
        <dbReference type="ARBA" id="ARBA00023136"/>
    </source>
</evidence>
<dbReference type="SUPFAM" id="SSF103473">
    <property type="entry name" value="MFS general substrate transporter"/>
    <property type="match status" value="1"/>
</dbReference>
<dbReference type="Gene3D" id="1.20.1250.20">
    <property type="entry name" value="MFS general substrate transporter like domains"/>
    <property type="match status" value="2"/>
</dbReference>
<gene>
    <name evidence="9" type="ORF">D5H75_02810</name>
</gene>
<evidence type="ECO:0000259" key="8">
    <source>
        <dbReference type="PROSITE" id="PS50850"/>
    </source>
</evidence>
<feature type="transmembrane region" description="Helical" evidence="7">
    <location>
        <begin position="268"/>
        <end position="286"/>
    </location>
</feature>
<dbReference type="GO" id="GO:0005886">
    <property type="term" value="C:plasma membrane"/>
    <property type="evidence" value="ECO:0007669"/>
    <property type="project" value="UniProtKB-SubCell"/>
</dbReference>
<feature type="transmembrane region" description="Helical" evidence="7">
    <location>
        <begin position="292"/>
        <end position="315"/>
    </location>
</feature>
<dbReference type="AlphaFoldDB" id="A0A3A4B3I4"/>
<proteinExistence type="predicted"/>
<dbReference type="InterPro" id="IPR050189">
    <property type="entry name" value="MFS_Efflux_Transporters"/>
</dbReference>
<feature type="transmembrane region" description="Helical" evidence="7">
    <location>
        <begin position="47"/>
        <end position="66"/>
    </location>
</feature>